<protein>
    <submittedName>
        <fullName evidence="1">Uncharacterized protein</fullName>
    </submittedName>
</protein>
<evidence type="ECO:0000313" key="2">
    <source>
        <dbReference type="Proteomes" id="UP000026962"/>
    </source>
</evidence>
<reference evidence="1" key="2">
    <citation type="submission" date="2018-05" db="EMBL/GenBank/DDBJ databases">
        <title>OpunRS2 (Oryza punctata Reference Sequence Version 2).</title>
        <authorList>
            <person name="Zhang J."/>
            <person name="Kudrna D."/>
            <person name="Lee S."/>
            <person name="Talag J."/>
            <person name="Welchert J."/>
            <person name="Wing R.A."/>
        </authorList>
    </citation>
    <scope>NUCLEOTIDE SEQUENCE [LARGE SCALE GENOMIC DNA]</scope>
</reference>
<dbReference type="AlphaFoldDB" id="A0A0E0KML8"/>
<keyword evidence="2" id="KW-1185">Reference proteome</keyword>
<dbReference type="HOGENOM" id="CLU_2709075_0_0_1"/>
<proteinExistence type="predicted"/>
<reference evidence="1" key="1">
    <citation type="submission" date="2015-04" db="UniProtKB">
        <authorList>
            <consortium name="EnsemblPlants"/>
        </authorList>
    </citation>
    <scope>IDENTIFICATION</scope>
</reference>
<evidence type="ECO:0000313" key="1">
    <source>
        <dbReference type="EnsemblPlants" id="OPUNC04G02100.1"/>
    </source>
</evidence>
<dbReference type="Gramene" id="OPUNC04G02100.1">
    <property type="protein sequence ID" value="OPUNC04G02100.1"/>
    <property type="gene ID" value="OPUNC04G02100"/>
</dbReference>
<dbReference type="EnsemblPlants" id="OPUNC04G02100.1">
    <property type="protein sequence ID" value="OPUNC04G02100.1"/>
    <property type="gene ID" value="OPUNC04G02100"/>
</dbReference>
<organism evidence="1">
    <name type="scientific">Oryza punctata</name>
    <name type="common">Red rice</name>
    <dbReference type="NCBI Taxonomy" id="4537"/>
    <lineage>
        <taxon>Eukaryota</taxon>
        <taxon>Viridiplantae</taxon>
        <taxon>Streptophyta</taxon>
        <taxon>Embryophyta</taxon>
        <taxon>Tracheophyta</taxon>
        <taxon>Spermatophyta</taxon>
        <taxon>Magnoliopsida</taxon>
        <taxon>Liliopsida</taxon>
        <taxon>Poales</taxon>
        <taxon>Poaceae</taxon>
        <taxon>BOP clade</taxon>
        <taxon>Oryzoideae</taxon>
        <taxon>Oryzeae</taxon>
        <taxon>Oryzinae</taxon>
        <taxon>Oryza</taxon>
    </lineage>
</organism>
<dbReference type="Proteomes" id="UP000026962">
    <property type="component" value="Chromosome 4"/>
</dbReference>
<sequence length="73" mass="8040">MATPSCCLARMLDRSGEVGSGGRNQLKASGLAATTDRINKWGLRLFWEKQQNGRCTDTDVMPAAMFRELDSCD</sequence>
<accession>A0A0E0KML8</accession>
<name>A0A0E0KML8_ORYPU</name>